<evidence type="ECO:0000259" key="3">
    <source>
        <dbReference type="SMART" id="SM00822"/>
    </source>
</evidence>
<keyword evidence="2" id="KW-0560">Oxidoreductase</keyword>
<reference evidence="4" key="1">
    <citation type="submission" date="2019-09" db="EMBL/GenBank/DDBJ databases">
        <authorList>
            <person name="Zhang L."/>
        </authorList>
    </citation>
    <scope>NUCLEOTIDE SEQUENCE</scope>
</reference>
<dbReference type="FunFam" id="3.40.50.720:FF:000084">
    <property type="entry name" value="Short-chain dehydrogenase reductase"/>
    <property type="match status" value="1"/>
</dbReference>
<organism evidence="4">
    <name type="scientific">Nymphaea colorata</name>
    <name type="common">pocket water lily</name>
    <dbReference type="NCBI Taxonomy" id="210225"/>
    <lineage>
        <taxon>Eukaryota</taxon>
        <taxon>Viridiplantae</taxon>
        <taxon>Streptophyta</taxon>
        <taxon>Embryophyta</taxon>
        <taxon>Tracheophyta</taxon>
        <taxon>Spermatophyta</taxon>
        <taxon>Magnoliopsida</taxon>
        <taxon>Nymphaeales</taxon>
        <taxon>Nymphaeaceae</taxon>
        <taxon>Nymphaea</taxon>
    </lineage>
</organism>
<dbReference type="PRINTS" id="PR00080">
    <property type="entry name" value="SDRFAMILY"/>
</dbReference>
<dbReference type="PANTHER" id="PTHR43180">
    <property type="entry name" value="3-OXOACYL-(ACYL-CARRIER-PROTEIN) REDUCTASE (AFU_ORTHOLOGUE AFUA_6G11210)"/>
    <property type="match status" value="1"/>
</dbReference>
<protein>
    <recommendedName>
        <fullName evidence="3">Ketoreductase domain-containing protein</fullName>
    </recommendedName>
</protein>
<dbReference type="SUPFAM" id="SSF51735">
    <property type="entry name" value="NAD(P)-binding Rossmann-fold domains"/>
    <property type="match status" value="1"/>
</dbReference>
<feature type="domain" description="Ketoreductase" evidence="3">
    <location>
        <begin position="16"/>
        <end position="191"/>
    </location>
</feature>
<dbReference type="Gene3D" id="3.40.50.720">
    <property type="entry name" value="NAD(P)-binding Rossmann-like Domain"/>
    <property type="match status" value="1"/>
</dbReference>
<proteinExistence type="inferred from homology"/>
<dbReference type="EMBL" id="LR721787">
    <property type="protein sequence ID" value="VVW74786.1"/>
    <property type="molecule type" value="Genomic_DNA"/>
</dbReference>
<dbReference type="GO" id="GO:0016491">
    <property type="term" value="F:oxidoreductase activity"/>
    <property type="evidence" value="ECO:0007669"/>
    <property type="project" value="UniProtKB-KW"/>
</dbReference>
<accession>A0A5K1GKD0</accession>
<evidence type="ECO:0000256" key="2">
    <source>
        <dbReference type="ARBA" id="ARBA00023002"/>
    </source>
</evidence>
<dbReference type="Gramene" id="NC9G0173750.1">
    <property type="protein sequence ID" value="NC9G0173750.1:cds"/>
    <property type="gene ID" value="NC9G0173750"/>
</dbReference>
<dbReference type="GO" id="GO:0042802">
    <property type="term" value="F:identical protein binding"/>
    <property type="evidence" value="ECO:0007669"/>
    <property type="project" value="EnsemblPlants"/>
</dbReference>
<name>A0A5K1GKD0_9MAGN</name>
<dbReference type="PANTHER" id="PTHR43180:SF42">
    <property type="entry name" value="SHORT-CHAIN DEHYDROGENASE REDUCTASE ATA1"/>
    <property type="match status" value="1"/>
</dbReference>
<evidence type="ECO:0000313" key="4">
    <source>
        <dbReference type="EMBL" id="VVW74786.1"/>
    </source>
</evidence>
<dbReference type="Pfam" id="PF13561">
    <property type="entry name" value="adh_short_C2"/>
    <property type="match status" value="1"/>
</dbReference>
<dbReference type="InterPro" id="IPR002347">
    <property type="entry name" value="SDR_fam"/>
</dbReference>
<dbReference type="InterPro" id="IPR057326">
    <property type="entry name" value="KR_dom"/>
</dbReference>
<evidence type="ECO:0000256" key="1">
    <source>
        <dbReference type="ARBA" id="ARBA00006484"/>
    </source>
</evidence>
<gene>
    <name evidence="4" type="ORF">NYM_LOCUS27662</name>
</gene>
<dbReference type="InterPro" id="IPR036291">
    <property type="entry name" value="NAD(P)-bd_dom_sf"/>
</dbReference>
<dbReference type="PRINTS" id="PR00081">
    <property type="entry name" value="GDHRDH"/>
</dbReference>
<comment type="similarity">
    <text evidence="1">Belongs to the short-chain dehydrogenases/reductases (SDR) family.</text>
</comment>
<dbReference type="AlphaFoldDB" id="A0A5K1GKD0"/>
<sequence>MQSVNYLLHDDRLKGRVAIITGGAKGIGAATAKLFAHNGAHVIIADILDDVGLTLAKQIGARYVHCDVACESDVEAAVDVALTWHGQLDIMLNNAGVEGPSGSIAAMSMKEMKKLVAVNVCGVVHGIKHAARAMMGTKGGCIICTSSSAAVMGGLASHAYSLSKAALLGLVRSAACELGVHGIRVNCISPHGVPSDMLVNAYRKFLGKPDLEADDIQRMVAESGSLLKGRSAAMEDVARASLFLASDDAGFITGHNLVVDGGFTSAHTTLRFIYQ</sequence>
<dbReference type="SMART" id="SM00822">
    <property type="entry name" value="PKS_KR"/>
    <property type="match status" value="1"/>
</dbReference>